<organism evidence="2 3">
    <name type="scientific">Rhizophagus clarus</name>
    <dbReference type="NCBI Taxonomy" id="94130"/>
    <lineage>
        <taxon>Eukaryota</taxon>
        <taxon>Fungi</taxon>
        <taxon>Fungi incertae sedis</taxon>
        <taxon>Mucoromycota</taxon>
        <taxon>Glomeromycotina</taxon>
        <taxon>Glomeromycetes</taxon>
        <taxon>Glomerales</taxon>
        <taxon>Glomeraceae</taxon>
        <taxon>Rhizophagus</taxon>
    </lineage>
</organism>
<name>A0A8H3QDL6_9GLOM</name>
<feature type="compositionally biased region" description="Basic and acidic residues" evidence="1">
    <location>
        <begin position="137"/>
        <end position="154"/>
    </location>
</feature>
<dbReference type="EMBL" id="BLAL01000026">
    <property type="protein sequence ID" value="GES76805.1"/>
    <property type="molecule type" value="Genomic_DNA"/>
</dbReference>
<evidence type="ECO:0000313" key="3">
    <source>
        <dbReference type="Proteomes" id="UP000615446"/>
    </source>
</evidence>
<dbReference type="Proteomes" id="UP000615446">
    <property type="component" value="Unassembled WGS sequence"/>
</dbReference>
<dbReference type="AlphaFoldDB" id="A0A8H3QDL6"/>
<accession>A0A8H3QDL6</accession>
<protein>
    <submittedName>
        <fullName evidence="2">Uncharacterized protein</fullName>
    </submittedName>
</protein>
<feature type="region of interest" description="Disordered" evidence="1">
    <location>
        <begin position="114"/>
        <end position="161"/>
    </location>
</feature>
<gene>
    <name evidence="2" type="ORF">RCL2_000419100</name>
</gene>
<sequence>MAIDAIEQGKQLVKTFDPKADPVKYKPLSQKTQILNILIVHIGLRAFMSSLNYSCELMVISGDTHHHIPQSSPDLAIDQLILNQSATVSEPVISLAQDVLTQQVEDMQIEDQQHLFSSGPIPSGSTTTSKPKKNKETKKYDSSQDTGHYNKERNMNSSTSMSTTCLKTHDFSNYGIGTNPHTSSATI</sequence>
<feature type="compositionally biased region" description="Low complexity" evidence="1">
    <location>
        <begin position="117"/>
        <end position="129"/>
    </location>
</feature>
<reference evidence="2" key="1">
    <citation type="submission" date="2019-10" db="EMBL/GenBank/DDBJ databases">
        <title>Conservation and host-specific expression of non-tandemly repeated heterogenous ribosome RNA gene in arbuscular mycorrhizal fungi.</title>
        <authorList>
            <person name="Maeda T."/>
            <person name="Kobayashi Y."/>
            <person name="Nakagawa T."/>
            <person name="Ezawa T."/>
            <person name="Yamaguchi K."/>
            <person name="Bino T."/>
            <person name="Nishimoto Y."/>
            <person name="Shigenobu S."/>
            <person name="Kawaguchi M."/>
        </authorList>
    </citation>
    <scope>NUCLEOTIDE SEQUENCE</scope>
    <source>
        <strain evidence="2">HR1</strain>
    </source>
</reference>
<comment type="caution">
    <text evidence="2">The sequence shown here is derived from an EMBL/GenBank/DDBJ whole genome shotgun (WGS) entry which is preliminary data.</text>
</comment>
<evidence type="ECO:0000256" key="1">
    <source>
        <dbReference type="SAM" id="MobiDB-lite"/>
    </source>
</evidence>
<evidence type="ECO:0000313" key="2">
    <source>
        <dbReference type="EMBL" id="GES76805.1"/>
    </source>
</evidence>
<proteinExistence type="predicted"/>